<keyword evidence="2" id="KW-1185">Reference proteome</keyword>
<comment type="caution">
    <text evidence="1">The sequence shown here is derived from an EMBL/GenBank/DDBJ whole genome shotgun (WGS) entry which is preliminary data.</text>
</comment>
<evidence type="ECO:0000313" key="2">
    <source>
        <dbReference type="Proteomes" id="UP000559027"/>
    </source>
</evidence>
<dbReference type="AlphaFoldDB" id="A0A8H5FTW7"/>
<dbReference type="OrthoDB" id="3032849at2759"/>
<evidence type="ECO:0008006" key="3">
    <source>
        <dbReference type="Google" id="ProtNLM"/>
    </source>
</evidence>
<name>A0A8H5FTW7_9AGAR</name>
<dbReference type="EMBL" id="JAACJO010000016">
    <property type="protein sequence ID" value="KAF5349585.1"/>
    <property type="molecule type" value="Genomic_DNA"/>
</dbReference>
<protein>
    <recommendedName>
        <fullName evidence="3">F-box domain-containing protein</fullName>
    </recommendedName>
</protein>
<organism evidence="1 2">
    <name type="scientific">Leucocoprinus leucothites</name>
    <dbReference type="NCBI Taxonomy" id="201217"/>
    <lineage>
        <taxon>Eukaryota</taxon>
        <taxon>Fungi</taxon>
        <taxon>Dikarya</taxon>
        <taxon>Basidiomycota</taxon>
        <taxon>Agaricomycotina</taxon>
        <taxon>Agaricomycetes</taxon>
        <taxon>Agaricomycetidae</taxon>
        <taxon>Agaricales</taxon>
        <taxon>Agaricineae</taxon>
        <taxon>Agaricaceae</taxon>
        <taxon>Leucocoprinus</taxon>
    </lineage>
</organism>
<proteinExistence type="predicted"/>
<sequence>MAHRIHERLPNEIFCDILLQAARTADAHDARQASSRRQSAPDLRESIKFSSVCQGWRQIVTSDRNFWLKTSFKNFSYPSSEDALACMKAVLQRTYQGFHRISLDFRSLKGADNAEVVIETALAILLEVSPELSSSRWKELCLLAADGEHIDNISDYFLLTASMDARAKLSAITTLQVSLTLDTRPHNHPSTTPHKPFQTSSLALPWFSTKHFHRLTCLYLTNVRALVFQSNILQCLLSSKQMFELWLHCWTCKIDNPVFFTDYDSNTDSQTLPFHIVTNSPMNFLNSSLRYATALTIKFSMPVPRHDIAINLPNSPNVSNVARLFLQNDFSGIRTLRLNNVTPRIWLTFLALLKPLPSLLLANDQFLPPLSSLPWEFIDIHFAPFQSWAQVISPFSSQSVLSPSEDEREGIASTSVSMYPPILSAEEDPPSIKWIKDGLGLPFDVEAELKKAESIEDLEGLMVQCSAIYTPRLPRLKSISFHDSKGGCWRLDLNSNDGNTT</sequence>
<reference evidence="1 2" key="1">
    <citation type="journal article" date="2020" name="ISME J.">
        <title>Uncovering the hidden diversity of litter-decomposition mechanisms in mushroom-forming fungi.</title>
        <authorList>
            <person name="Floudas D."/>
            <person name="Bentzer J."/>
            <person name="Ahren D."/>
            <person name="Johansson T."/>
            <person name="Persson P."/>
            <person name="Tunlid A."/>
        </authorList>
    </citation>
    <scope>NUCLEOTIDE SEQUENCE [LARGE SCALE GENOMIC DNA]</scope>
    <source>
        <strain evidence="1 2">CBS 146.42</strain>
    </source>
</reference>
<accession>A0A8H5FTW7</accession>
<evidence type="ECO:0000313" key="1">
    <source>
        <dbReference type="EMBL" id="KAF5349585.1"/>
    </source>
</evidence>
<dbReference type="Proteomes" id="UP000559027">
    <property type="component" value="Unassembled WGS sequence"/>
</dbReference>
<gene>
    <name evidence="1" type="ORF">D9756_008949</name>
</gene>